<dbReference type="Proteomes" id="UP000051952">
    <property type="component" value="Unassembled WGS sequence"/>
</dbReference>
<feature type="region of interest" description="Disordered" evidence="1">
    <location>
        <begin position="1"/>
        <end position="36"/>
    </location>
</feature>
<dbReference type="AlphaFoldDB" id="A0A0S4J557"/>
<gene>
    <name evidence="2" type="ORF">BSAL_93755</name>
</gene>
<dbReference type="VEuPathDB" id="TriTrypDB:BSAL_93755"/>
<feature type="region of interest" description="Disordered" evidence="1">
    <location>
        <begin position="346"/>
        <end position="365"/>
    </location>
</feature>
<protein>
    <submittedName>
        <fullName evidence="2">Uncharacterized protein</fullName>
    </submittedName>
</protein>
<evidence type="ECO:0000313" key="3">
    <source>
        <dbReference type="Proteomes" id="UP000051952"/>
    </source>
</evidence>
<proteinExistence type="predicted"/>
<organism evidence="2 3">
    <name type="scientific">Bodo saltans</name>
    <name type="common">Flagellated protozoan</name>
    <dbReference type="NCBI Taxonomy" id="75058"/>
    <lineage>
        <taxon>Eukaryota</taxon>
        <taxon>Discoba</taxon>
        <taxon>Euglenozoa</taxon>
        <taxon>Kinetoplastea</taxon>
        <taxon>Metakinetoplastina</taxon>
        <taxon>Eubodonida</taxon>
        <taxon>Bodonidae</taxon>
        <taxon>Bodo</taxon>
    </lineage>
</organism>
<accession>A0A0S4J557</accession>
<evidence type="ECO:0000256" key="1">
    <source>
        <dbReference type="SAM" id="MobiDB-lite"/>
    </source>
</evidence>
<feature type="compositionally biased region" description="Low complexity" evidence="1">
    <location>
        <begin position="346"/>
        <end position="364"/>
    </location>
</feature>
<feature type="region of interest" description="Disordered" evidence="1">
    <location>
        <begin position="516"/>
        <end position="537"/>
    </location>
</feature>
<sequence>MSSAPLEEVMTQQISSRPQRRKHERRNVQEDEDVENDAGTADVIIASEAGAVRRPAAPVVVVRDHVVPVSIVPLLPRLHRVLQTVQYVVPVVELQELLASTTTATSSALPPLLSEEERDSILKHEAERMEASGWAWRAGIVPPPPSSAHQCMLRAALRQHWCNTIEYDNTQAKKNRNSASTTSTLVEFTDQSFGLTKDVQGLPTEMFYRAAYQPLTSPTDLTLSRPMDEVAATFSSSSPSRGKRSASGILVDPVRLVSRETVLRISKSQGVGGGGVGLSTSMDSGFERQACLTNLVRLRTRAEPAPEAPQPYYVSYAQPSDRSTAFHALRSHHQQQADILTAAATPSDTTTTGTSASSTSSSPPLRAGGLEYLDGALLLCVERRDNPWMSSLLLMSEVIPRLSHDISSTRADVWTAVVRAMMTLTTRRVLAMYDIGRAERSPRMRLQLGDVTRKTMTWYYSTPLPTDVMTTLARLPPGDGGCWADLAAAGLELHGGKWGRGATVASAAAAVNGNSEEEVDNISRSSTASGHEEKVEEAITTTTTAYDWERFELDIAIRSGIFTQLAQQKDGVEGEQCLEIIRHFMNKQGRTMRSAELILLLPR</sequence>
<keyword evidence="3" id="KW-1185">Reference proteome</keyword>
<evidence type="ECO:0000313" key="2">
    <source>
        <dbReference type="EMBL" id="CUG86561.1"/>
    </source>
</evidence>
<name>A0A0S4J557_BODSA</name>
<reference evidence="3" key="1">
    <citation type="submission" date="2015-09" db="EMBL/GenBank/DDBJ databases">
        <authorList>
            <consortium name="Pathogen Informatics"/>
        </authorList>
    </citation>
    <scope>NUCLEOTIDE SEQUENCE [LARGE SCALE GENOMIC DNA]</scope>
    <source>
        <strain evidence="3">Lake Konstanz</strain>
    </source>
</reference>
<dbReference type="EMBL" id="CYKH01001331">
    <property type="protein sequence ID" value="CUG86561.1"/>
    <property type="molecule type" value="Genomic_DNA"/>
</dbReference>